<reference evidence="2" key="1">
    <citation type="submission" date="2016-06" db="EMBL/GenBank/DDBJ databases">
        <authorList>
            <person name="Cuomo C."/>
            <person name="Litvintseva A."/>
            <person name="Heitman J."/>
            <person name="Chen Y."/>
            <person name="Sun S."/>
            <person name="Springer D."/>
            <person name="Dromer F."/>
            <person name="Young S."/>
            <person name="Zeng Q."/>
            <person name="Chapman S."/>
            <person name="Gujja S."/>
            <person name="Saif S."/>
            <person name="Birren B."/>
        </authorList>
    </citation>
    <scope>NUCLEOTIDE SEQUENCE</scope>
    <source>
        <strain evidence="2">CBS 7841</strain>
    </source>
</reference>
<evidence type="ECO:0000256" key="1">
    <source>
        <dbReference type="SAM" id="MobiDB-lite"/>
    </source>
</evidence>
<reference evidence="2" key="3">
    <citation type="submission" date="2024-01" db="EMBL/GenBank/DDBJ databases">
        <authorList>
            <person name="Coelho M.A."/>
            <person name="David-Palma M."/>
            <person name="Shea T."/>
            <person name="Sun S."/>
            <person name="Cuomo C.A."/>
            <person name="Heitman J."/>
        </authorList>
    </citation>
    <scope>NUCLEOTIDE SEQUENCE</scope>
    <source>
        <strain evidence="2">CBS 7841</strain>
    </source>
</reference>
<dbReference type="GeneID" id="91088026"/>
<dbReference type="AlphaFoldDB" id="A0A1E3IGN7"/>
<dbReference type="VEuPathDB" id="FungiDB:L203_03684"/>
<feature type="compositionally biased region" description="Basic and acidic residues" evidence="1">
    <location>
        <begin position="1"/>
        <end position="16"/>
    </location>
</feature>
<evidence type="ECO:0000313" key="2">
    <source>
        <dbReference type="EMBL" id="WVN88605.1"/>
    </source>
</evidence>
<dbReference type="RefSeq" id="XP_066069305.1">
    <property type="nucleotide sequence ID" value="XM_066213208.1"/>
</dbReference>
<reference evidence="2" key="2">
    <citation type="journal article" date="2022" name="Elife">
        <title>Obligate sexual reproduction of a homothallic fungus closely related to the Cryptococcus pathogenic species complex.</title>
        <authorList>
            <person name="Passer A.R."/>
            <person name="Clancey S.A."/>
            <person name="Shea T."/>
            <person name="David-Palma M."/>
            <person name="Averette A.F."/>
            <person name="Boekhout T."/>
            <person name="Porcel B.M."/>
            <person name="Nowrousian M."/>
            <person name="Cuomo C.A."/>
            <person name="Sun S."/>
            <person name="Heitman J."/>
            <person name="Coelho M.A."/>
        </authorList>
    </citation>
    <scope>NUCLEOTIDE SEQUENCE</scope>
    <source>
        <strain evidence="2">CBS 7841</strain>
    </source>
</reference>
<feature type="region of interest" description="Disordered" evidence="1">
    <location>
        <begin position="1"/>
        <end position="107"/>
    </location>
</feature>
<organism evidence="2 3">
    <name type="scientific">Cryptococcus depauperatus CBS 7841</name>
    <dbReference type="NCBI Taxonomy" id="1295531"/>
    <lineage>
        <taxon>Eukaryota</taxon>
        <taxon>Fungi</taxon>
        <taxon>Dikarya</taxon>
        <taxon>Basidiomycota</taxon>
        <taxon>Agaricomycotina</taxon>
        <taxon>Tremellomycetes</taxon>
        <taxon>Tremellales</taxon>
        <taxon>Cryptococcaceae</taxon>
        <taxon>Cryptococcus</taxon>
    </lineage>
</organism>
<gene>
    <name evidence="2" type="ORF">L203_103816</name>
</gene>
<dbReference type="PANTHER" id="PTHR35587">
    <property type="entry name" value="EXPRESSED PROTEIN"/>
    <property type="match status" value="1"/>
</dbReference>
<proteinExistence type="predicted"/>
<feature type="compositionally biased region" description="Polar residues" evidence="1">
    <location>
        <begin position="48"/>
        <end position="64"/>
    </location>
</feature>
<accession>A0A1E3IGN7</accession>
<keyword evidence="3" id="KW-1185">Reference proteome</keyword>
<dbReference type="KEGG" id="cdep:91088026"/>
<dbReference type="OrthoDB" id="2576308at2759"/>
<dbReference type="PANTHER" id="PTHR35587:SF3">
    <property type="entry name" value="EXPRESSED PROTEIN"/>
    <property type="match status" value="1"/>
</dbReference>
<sequence length="136" mass="15487">MSEDRQNPRQQEEEQQKQQQQETTNQSSYEPSLNLPPAPGPRTHHQNTPRSETALSRTQASRQQLNREAEDRDHRLGPLRSHRQPLPNEMSELLPEEQPGGTHKDEHSLSINIALDLIVEVHLTARVKGDVTIGLL</sequence>
<protein>
    <submittedName>
        <fullName evidence="2">Uncharacterized protein</fullName>
    </submittedName>
</protein>
<dbReference type="Proteomes" id="UP000094043">
    <property type="component" value="Chromosome 4"/>
</dbReference>
<evidence type="ECO:0000313" key="3">
    <source>
        <dbReference type="Proteomes" id="UP000094043"/>
    </source>
</evidence>
<feature type="compositionally biased region" description="Basic and acidic residues" evidence="1">
    <location>
        <begin position="65"/>
        <end position="76"/>
    </location>
</feature>
<name>A0A1E3IGN7_9TREE</name>
<dbReference type="EMBL" id="CP143787">
    <property type="protein sequence ID" value="WVN88605.1"/>
    <property type="molecule type" value="Genomic_DNA"/>
</dbReference>